<evidence type="ECO:0000313" key="7">
    <source>
        <dbReference type="Proteomes" id="UP000815677"/>
    </source>
</evidence>
<dbReference type="EC" id="5.6.2.3" evidence="1"/>
<dbReference type="InterPro" id="IPR027417">
    <property type="entry name" value="P-loop_NTPase"/>
</dbReference>
<feature type="domain" description="DUF6570" evidence="5">
    <location>
        <begin position="221"/>
        <end position="367"/>
    </location>
</feature>
<dbReference type="InterPro" id="IPR051055">
    <property type="entry name" value="PIF1_helicase"/>
</dbReference>
<keyword evidence="1" id="KW-0067">ATP-binding</keyword>
<dbReference type="Pfam" id="PF14214">
    <property type="entry name" value="Helitron_like_N"/>
    <property type="match status" value="1"/>
</dbReference>
<comment type="catalytic activity">
    <reaction evidence="1">
        <text>ATP + H2O = ADP + phosphate + H(+)</text>
        <dbReference type="Rhea" id="RHEA:13065"/>
        <dbReference type="ChEBI" id="CHEBI:15377"/>
        <dbReference type="ChEBI" id="CHEBI:15378"/>
        <dbReference type="ChEBI" id="CHEBI:30616"/>
        <dbReference type="ChEBI" id="CHEBI:43474"/>
        <dbReference type="ChEBI" id="CHEBI:456216"/>
        <dbReference type="EC" id="5.6.2.3"/>
    </reaction>
</comment>
<dbReference type="Pfam" id="PF20209">
    <property type="entry name" value="DUF6570"/>
    <property type="match status" value="1"/>
</dbReference>
<dbReference type="CDD" id="cd18809">
    <property type="entry name" value="SF1_C_RecD"/>
    <property type="match status" value="1"/>
</dbReference>
<evidence type="ECO:0000256" key="2">
    <source>
        <dbReference type="SAM" id="MobiDB-lite"/>
    </source>
</evidence>
<keyword evidence="1" id="KW-0227">DNA damage</keyword>
<gene>
    <name evidence="6" type="ORF">MCHLO_08598</name>
</gene>
<proteinExistence type="inferred from homology"/>
<dbReference type="Proteomes" id="UP000815677">
    <property type="component" value="Unassembled WGS sequence"/>
</dbReference>
<reference evidence="6" key="1">
    <citation type="submission" date="2014-09" db="EMBL/GenBank/DDBJ databases">
        <title>Genome sequence of the luminous mushroom Mycena chlorophos for searching fungal bioluminescence genes.</title>
        <authorList>
            <person name="Tanaka Y."/>
            <person name="Kasuga D."/>
            <person name="Oba Y."/>
            <person name="Hase S."/>
            <person name="Sato K."/>
            <person name="Oba Y."/>
            <person name="Sakakibara Y."/>
        </authorList>
    </citation>
    <scope>NUCLEOTIDE SEQUENCE</scope>
</reference>
<organism evidence="6 7">
    <name type="scientific">Mycena chlorophos</name>
    <name type="common">Agaric fungus</name>
    <name type="synonym">Agaricus chlorophos</name>
    <dbReference type="NCBI Taxonomy" id="658473"/>
    <lineage>
        <taxon>Eukaryota</taxon>
        <taxon>Fungi</taxon>
        <taxon>Dikarya</taxon>
        <taxon>Basidiomycota</taxon>
        <taxon>Agaricomycotina</taxon>
        <taxon>Agaricomycetes</taxon>
        <taxon>Agaricomycetidae</taxon>
        <taxon>Agaricales</taxon>
        <taxon>Marasmiineae</taxon>
        <taxon>Mycenaceae</taxon>
        <taxon>Mycena</taxon>
    </lineage>
</organism>
<feature type="non-terminal residue" evidence="6">
    <location>
        <position position="1"/>
    </location>
</feature>
<name>A0ABQ0LK21_MYCCL</name>
<dbReference type="InterPro" id="IPR025476">
    <property type="entry name" value="Helitron_helicase-like"/>
</dbReference>
<feature type="domain" description="Helitron helicase-like" evidence="4">
    <location>
        <begin position="558"/>
        <end position="780"/>
    </location>
</feature>
<dbReference type="SUPFAM" id="SSF52540">
    <property type="entry name" value="P-loop containing nucleoside triphosphate hydrolases"/>
    <property type="match status" value="2"/>
</dbReference>
<accession>A0ABQ0LK21</accession>
<sequence length="1888" mass="210718">GMEPTETATQSSASAARSIRDLLEDKTVNEIIGLLKQIRPELKASRATRERLLAFAESLDTAEQQQLAALSSATVGSKRKRVMSSAAEPASKRPRTTQVEDLAQEDHQHVHRGNVEDLVDGVFLRTVSPRIIEGCISRTIDRTGNAALTKGTCMVCARRLFVTDLMPCTPDQIPNASLLAPTHPHPAHTLVNGSLLHDTAVDASSQRYICNQCNSRLVAHERPALALANNMWIGKVPFALDVLTLPERLLVALYFPAAYVVKLFPKKAGGKKWDKEKINSGMRGNVSTYHLNQAEIADMLTGKLMPRPIGILAAVISVTFVGVKNSPLLILPDQFDVRRERVLEALVWLKANNHLYRDIVIDEERLQQLPILGVPEEIAVNARYLEDETILDREHGGYVPMDAGDEQLPVVEGDEAREDEVGEDEEREEIRERTGLAPLVGAGEEEGQESNLPARVILLQAHGCVDIAGDGVNDAALFHGATQNLLPAQQREYGVRPGDGFVNEYPRERSVEGENRKERTDGGPENANHLLGTFPTLFPYGLGGFEVDRDNKVTYEAHARWSLQYADGRFRKDLYFVFQVFSVLLKRQVARSSVLQIKRSTYLANYGAFQNLTVADFLQASQEESRRQPISNPVVRGLRKQLTAVRARVMGTDESRISIRAQVWGMILRFNPPTIWATINLSDTGDPVAQVLAGEDIDLDRFVATAGPDSNARSRTIAADPYAAAEFFHLFVRVILEEMFGIVVNVRGSIERRAGIMGKINGYVGTVEAQGRGTLHLHILFWLDGAPVASVMKEALMRESFRTKVKAFVAQNIRVHIHGTDGDTLMKMKEGVNIAYSRPEDPRLPNYEARAAAAEARIARAVQTHDCKPWTCQKLKRGRLVCKRRAPWITAKEDWVTESGEWGPKRLYNRINAWNAIAADITFYITLYIAKRQIQASNASALLAKSRVFTEKLNARQQQAADRNKRMLQRCANTLSRQHEFSAPEVVSYLMGWGDHYISHTFVKIYWDQITAQLWHTFPSLVLRDAFGMESTMVRPAGDGEEEPICTLTRNDQGVFVLKDQLKEYQDRGDELNDMSFYEYFTRTYDGPITGQAVEEEDLNHVTRERRAGRPRSQRFRYQPGTRPNHCQILRSRRQEINLHFIGRWFPQEEPGTMEYYCAQMLLLLMPWRRLSELPQGRLTFREAFDVFLITATPTQHQILANIRYFYECSDRATERREEEVERAEAQREPLGGALEAMELTAFEEPTDAEVEKARAERYAARERIFGENAIAIAQDIGMFQETYTGLPQKAVARQATQADMEKFQDWGQKVAAYTRASGMAEMALPVATDVGGVVVNPSATHAEDRMEDAGVVDLTPEGAPHALPQFLNVEQRRAHDIIMRHAEETIAGRDPEQLLMIVRGEGGTGKTVLLNAISGSFKQLDASRLLAKTATTGVAASLFGGQTLHSWAGIGIKKASGKPSKATLAKREENIGPTRYLVIDEYSMLTKRLLEQLHQITSAIKEAAGACDAGDSFGKINVILFGDLHQFPPVGALSQALFYTGLDTEGTSPLGRGLYEQFTTVVTLTEQRRVTDPAWMSLLRRLRDGACTEQDISLLRSLLVDASPSERQQHGVGEVNWRAHPWSQAVLVTPRHSARVRWNAESVRKHAAQTGERVYLCPSQDRVSKTGDELSGWQRLAVAQSKSPTTEKLSDSVVIAVGMRAIVLVNISTEAELANGTRGEIVELVLDGQEQFPLERGPNGEVKLQHPPAVILFKPDHSTIPAFEGLEDGVIPIVPSTAKFSIVVPGKKQNVTIQRRQYAITPGYAFTDYKSQGQTIPYVVIDLGKPPTGRLTPFNVYVALSRSHGKDNIRILRGFETSLFTSHPSEMLRREDIRLARCTLETLELHP</sequence>
<comment type="cofactor">
    <cofactor evidence="1">
        <name>Mg(2+)</name>
        <dbReference type="ChEBI" id="CHEBI:18420"/>
    </cofactor>
</comment>
<evidence type="ECO:0000313" key="6">
    <source>
        <dbReference type="EMBL" id="GAT51455.1"/>
    </source>
</evidence>
<protein>
    <recommendedName>
        <fullName evidence="1">ATP-dependent DNA helicase</fullName>
        <ecNumber evidence="1">5.6.2.3</ecNumber>
    </recommendedName>
</protein>
<keyword evidence="1" id="KW-0547">Nucleotide-binding</keyword>
<evidence type="ECO:0000256" key="1">
    <source>
        <dbReference type="RuleBase" id="RU363044"/>
    </source>
</evidence>
<dbReference type="Gene3D" id="3.40.50.300">
    <property type="entry name" value="P-loop containing nucleotide triphosphate hydrolases"/>
    <property type="match status" value="1"/>
</dbReference>
<dbReference type="InterPro" id="IPR046700">
    <property type="entry name" value="DUF6570"/>
</dbReference>
<dbReference type="Pfam" id="PF05970">
    <property type="entry name" value="PIF1"/>
    <property type="match status" value="1"/>
</dbReference>
<keyword evidence="1" id="KW-0234">DNA repair</keyword>
<dbReference type="EMBL" id="DF847210">
    <property type="protein sequence ID" value="GAT51455.1"/>
    <property type="molecule type" value="Genomic_DNA"/>
</dbReference>
<keyword evidence="1" id="KW-0233">DNA recombination</keyword>
<dbReference type="InterPro" id="IPR010285">
    <property type="entry name" value="DNA_helicase_pif1-like_DEAD"/>
</dbReference>
<evidence type="ECO:0000259" key="4">
    <source>
        <dbReference type="Pfam" id="PF14214"/>
    </source>
</evidence>
<feature type="region of interest" description="Disordered" evidence="2">
    <location>
        <begin position="496"/>
        <end position="528"/>
    </location>
</feature>
<keyword evidence="7" id="KW-1185">Reference proteome</keyword>
<keyword evidence="1" id="KW-0347">Helicase</keyword>
<feature type="domain" description="DNA helicase Pif1-like DEAD-box helicase" evidence="3">
    <location>
        <begin position="1368"/>
        <end position="1532"/>
    </location>
</feature>
<keyword evidence="1" id="KW-0378">Hydrolase</keyword>
<feature type="region of interest" description="Disordered" evidence="2">
    <location>
        <begin position="78"/>
        <end position="99"/>
    </location>
</feature>
<evidence type="ECO:0000259" key="5">
    <source>
        <dbReference type="Pfam" id="PF20209"/>
    </source>
</evidence>
<feature type="compositionally biased region" description="Basic and acidic residues" evidence="2">
    <location>
        <begin position="505"/>
        <end position="522"/>
    </location>
</feature>
<dbReference type="PANTHER" id="PTHR47642">
    <property type="entry name" value="ATP-DEPENDENT DNA HELICASE"/>
    <property type="match status" value="1"/>
</dbReference>
<evidence type="ECO:0000259" key="3">
    <source>
        <dbReference type="Pfam" id="PF05970"/>
    </source>
</evidence>
<comment type="similarity">
    <text evidence="1">Belongs to the helicase family.</text>
</comment>